<dbReference type="RefSeq" id="WP_205357885.1">
    <property type="nucleotide sequence ID" value="NZ_JADKYB010000007.1"/>
</dbReference>
<dbReference type="Proteomes" id="UP000749040">
    <property type="component" value="Unassembled WGS sequence"/>
</dbReference>
<evidence type="ECO:0000313" key="2">
    <source>
        <dbReference type="Proteomes" id="UP000749040"/>
    </source>
</evidence>
<accession>A0ABS2TRS4</accession>
<evidence type="ECO:0000313" key="1">
    <source>
        <dbReference type="EMBL" id="MBM9506039.1"/>
    </source>
</evidence>
<proteinExistence type="predicted"/>
<dbReference type="EMBL" id="JADKYB010000007">
    <property type="protein sequence ID" value="MBM9506039.1"/>
    <property type="molecule type" value="Genomic_DNA"/>
</dbReference>
<reference evidence="1 2" key="1">
    <citation type="submission" date="2021-01" db="EMBL/GenBank/DDBJ databases">
        <title>Streptomyces acididurans sp. nov., isolated from a peat swamp forest soil.</title>
        <authorList>
            <person name="Chantavorakit T."/>
            <person name="Duangmal K."/>
        </authorList>
    </citation>
    <scope>NUCLEOTIDE SEQUENCE [LARGE SCALE GENOMIC DNA]</scope>
    <source>
        <strain evidence="1 2">KK5PA1</strain>
    </source>
</reference>
<organism evidence="1 2">
    <name type="scientific">Actinacidiphila acididurans</name>
    <dbReference type="NCBI Taxonomy" id="2784346"/>
    <lineage>
        <taxon>Bacteria</taxon>
        <taxon>Bacillati</taxon>
        <taxon>Actinomycetota</taxon>
        <taxon>Actinomycetes</taxon>
        <taxon>Kitasatosporales</taxon>
        <taxon>Streptomycetaceae</taxon>
        <taxon>Actinacidiphila</taxon>
    </lineage>
</organism>
<keyword evidence="2" id="KW-1185">Reference proteome</keyword>
<protein>
    <submittedName>
        <fullName evidence="1">Uncharacterized protein</fullName>
    </submittedName>
</protein>
<comment type="caution">
    <text evidence="1">The sequence shown here is derived from an EMBL/GenBank/DDBJ whole genome shotgun (WGS) entry which is preliminary data.</text>
</comment>
<gene>
    <name evidence="1" type="ORF">ITX44_16050</name>
</gene>
<name>A0ABS2TRS4_9ACTN</name>
<sequence length="91" mass="10441">MLAEEAERRGDSTTARRLRAEARALLGVAEPAAAEYRTVRDRMAPGPERTRALEEVVSRARRQAEQERFEPAEVLRWLREGTRNNVSPPWL</sequence>